<proteinExistence type="predicted"/>
<dbReference type="EMBL" id="CP097636">
    <property type="protein sequence ID" value="URI08777.1"/>
    <property type="molecule type" value="Genomic_DNA"/>
</dbReference>
<evidence type="ECO:0000313" key="1">
    <source>
        <dbReference type="EMBL" id="URI08777.1"/>
    </source>
</evidence>
<evidence type="ECO:0000313" key="2">
    <source>
        <dbReference type="Proteomes" id="UP001056201"/>
    </source>
</evidence>
<name>A0ABY4S9N9_AQUTE</name>
<sequence length="157" mass="17701">MPAAYPPYLPLALRASKSRTQPPAFRMVEPRRGAGYAQAVGTDTPVLWDVGFRFTRDEAIAFQLWFTQIIRRGLDEFDMPIRTEFGLLVHTCRFLDQDLLPTREDGETWGYTATIMARSQVIPEGYAEAAEIIAGLPDWRTWANLLDPAINVEMPGA</sequence>
<keyword evidence="2" id="KW-1185">Reference proteome</keyword>
<accession>A0ABY4S9N9</accession>
<dbReference type="Proteomes" id="UP001056201">
    <property type="component" value="Chromosome 2"/>
</dbReference>
<dbReference type="RefSeq" id="WP_250196997.1">
    <property type="nucleotide sequence ID" value="NZ_CP097636.1"/>
</dbReference>
<gene>
    <name evidence="1" type="ORF">MW290_24685</name>
</gene>
<protein>
    <submittedName>
        <fullName evidence="1">Uncharacterized protein</fullName>
    </submittedName>
</protein>
<organism evidence="1 2">
    <name type="scientific">Aquincola tertiaricarbonis</name>
    <dbReference type="NCBI Taxonomy" id="391953"/>
    <lineage>
        <taxon>Bacteria</taxon>
        <taxon>Pseudomonadati</taxon>
        <taxon>Pseudomonadota</taxon>
        <taxon>Betaproteobacteria</taxon>
        <taxon>Burkholderiales</taxon>
        <taxon>Sphaerotilaceae</taxon>
        <taxon>Aquincola</taxon>
    </lineage>
</organism>
<reference evidence="1" key="1">
    <citation type="submission" date="2022-05" db="EMBL/GenBank/DDBJ databases">
        <title>An RpoN-dependent PEP-CTERM gene is involved in floc formation of an Aquincola tertiaricarbonis strain.</title>
        <authorList>
            <person name="Qiu D."/>
            <person name="Xia M."/>
        </authorList>
    </citation>
    <scope>NUCLEOTIDE SEQUENCE</scope>
    <source>
        <strain evidence="1">RN12</strain>
    </source>
</reference>